<dbReference type="InterPro" id="IPR013094">
    <property type="entry name" value="AB_hydrolase_3"/>
</dbReference>
<organism evidence="5 6">
    <name type="scientific">Psilocybe cf. subviscida</name>
    <dbReference type="NCBI Taxonomy" id="2480587"/>
    <lineage>
        <taxon>Eukaryota</taxon>
        <taxon>Fungi</taxon>
        <taxon>Dikarya</taxon>
        <taxon>Basidiomycota</taxon>
        <taxon>Agaricomycotina</taxon>
        <taxon>Agaricomycetes</taxon>
        <taxon>Agaricomycetidae</taxon>
        <taxon>Agaricales</taxon>
        <taxon>Agaricineae</taxon>
        <taxon>Strophariaceae</taxon>
        <taxon>Psilocybe</taxon>
    </lineage>
</organism>
<feature type="region of interest" description="Disordered" evidence="3">
    <location>
        <begin position="318"/>
        <end position="370"/>
    </location>
</feature>
<dbReference type="InterPro" id="IPR002168">
    <property type="entry name" value="Lipase_GDXG_HIS_AS"/>
</dbReference>
<dbReference type="GO" id="GO:0016787">
    <property type="term" value="F:hydrolase activity"/>
    <property type="evidence" value="ECO:0007669"/>
    <property type="project" value="UniProtKB-KW"/>
</dbReference>
<accession>A0A8H5BEH9</accession>
<comment type="caution">
    <text evidence="5">The sequence shown here is derived from an EMBL/GenBank/DDBJ whole genome shotgun (WGS) entry which is preliminary data.</text>
</comment>
<dbReference type="AlphaFoldDB" id="A0A8H5BEH9"/>
<feature type="compositionally biased region" description="Basic and acidic residues" evidence="3">
    <location>
        <begin position="934"/>
        <end position="944"/>
    </location>
</feature>
<dbReference type="InterPro" id="IPR050300">
    <property type="entry name" value="GDXG_lipolytic_enzyme"/>
</dbReference>
<feature type="region of interest" description="Disordered" evidence="3">
    <location>
        <begin position="852"/>
        <end position="889"/>
    </location>
</feature>
<proteinExistence type="inferred from homology"/>
<sequence>MPVTTTSAAIHITPVVIKTFFTHGRRKARRLALAASKEKEKESPQDDIFFDQAFNIVKAFIALGVDNTIESLQAFTNTHVPTPYWAAVSPVLVPHTTCNEAADLLVKLFGPEELKYIVGGERWWQVRGLSGIESEWITELEFLDPKIPVPKTGERKYTATESNILRMEKLESVMLYIHGGGYSWGSINTHRYQILHYTRKFKGRAFAVNYRKAPQYPWPCPIQDVLAAYLYLIHPPPGALHKPIPSSKIVFAGDSAGAGLSVSVLTVLRDLGLPMPAGAVLISPWVDLTHSFPSVMDNYESDIIPQYGFMAKPSTTWPIPTVPENGGRMVESVSNPPPRPGLPDTLKPQPNRADELSKQKKEYAPGEHVQSQAEMLEDENGVQKVDSFVHPPRDDKPDETPISKSSSDTSDTKVEQHQENENEMESCKEDAKDWEPKYAKVLMEDPNATPLEIRSQIQMYATTEQLVHPLVSPILNASLGNLPPLYIIGGDGEVLRDEIVYLAHKAAHPARYPTRAAVVEGSPRQKENLEKFTKPTKVHLQIFDGMCHVLTVFMFTPGAKYAYQSIAEFVKHVTTHDAEHLEKNPFPELHRPLSKMPVNEDSITGRRKDISSEIEATREREQDQKLAEVDSPVSDAVQTHSKLPSDVNLFLKAEKVTSNEVRDNDVDMKPSGSHSSSLNRSPAESDSSQMTKDMADVLMIRERVSIAGKVRTMEPIEDIKCLSLDASTIGIIKEAPAVRWKTGQDIWDKRYVHRAKKIVRQKAKYEAKAEKILREAYGQGLVHSSRGMAAKDAENTAANVTEEPEDAQIQVDRRWGPLDLDGEKPPVSAIAGRRDTPEAIALLKKSIYHSAPRTHHTVPKRTPAQTVRAALDPSDNPSTYPHQSASEEQVQNRVFPVHGLNIWDGIVRYFGVKSSKKAAHQVKNSAQKLGLVDSNEKKDEDKNS</sequence>
<dbReference type="Pfam" id="PF07859">
    <property type="entry name" value="Abhydrolase_3"/>
    <property type="match status" value="2"/>
</dbReference>
<dbReference type="Proteomes" id="UP000567179">
    <property type="component" value="Unassembled WGS sequence"/>
</dbReference>
<dbReference type="Gene3D" id="3.40.50.1820">
    <property type="entry name" value="alpha/beta hydrolase"/>
    <property type="match status" value="2"/>
</dbReference>
<evidence type="ECO:0000259" key="4">
    <source>
        <dbReference type="Pfam" id="PF07859"/>
    </source>
</evidence>
<feature type="region of interest" description="Disordered" evidence="3">
    <location>
        <begin position="582"/>
        <end position="638"/>
    </location>
</feature>
<evidence type="ECO:0000313" key="6">
    <source>
        <dbReference type="Proteomes" id="UP000567179"/>
    </source>
</evidence>
<feature type="region of interest" description="Disordered" evidence="3">
    <location>
        <begin position="386"/>
        <end position="431"/>
    </location>
</feature>
<dbReference type="EMBL" id="JAACJJ010000028">
    <property type="protein sequence ID" value="KAF5321780.1"/>
    <property type="molecule type" value="Genomic_DNA"/>
</dbReference>
<reference evidence="5 6" key="1">
    <citation type="journal article" date="2020" name="ISME J.">
        <title>Uncovering the hidden diversity of litter-decomposition mechanisms in mushroom-forming fungi.</title>
        <authorList>
            <person name="Floudas D."/>
            <person name="Bentzer J."/>
            <person name="Ahren D."/>
            <person name="Johansson T."/>
            <person name="Persson P."/>
            <person name="Tunlid A."/>
        </authorList>
    </citation>
    <scope>NUCLEOTIDE SEQUENCE [LARGE SCALE GENOMIC DNA]</scope>
    <source>
        <strain evidence="5 6">CBS 101986</strain>
    </source>
</reference>
<evidence type="ECO:0000256" key="1">
    <source>
        <dbReference type="ARBA" id="ARBA00010515"/>
    </source>
</evidence>
<feature type="domain" description="Alpha/beta hydrolase fold-3" evidence="4">
    <location>
        <begin position="174"/>
        <end position="295"/>
    </location>
</feature>
<feature type="compositionally biased region" description="Basic and acidic residues" evidence="3">
    <location>
        <begin position="352"/>
        <end position="365"/>
    </location>
</feature>
<feature type="compositionally biased region" description="Polar residues" evidence="3">
    <location>
        <begin position="875"/>
        <end position="889"/>
    </location>
</feature>
<evidence type="ECO:0000313" key="5">
    <source>
        <dbReference type="EMBL" id="KAF5321780.1"/>
    </source>
</evidence>
<feature type="compositionally biased region" description="Basic and acidic residues" evidence="3">
    <location>
        <begin position="391"/>
        <end position="401"/>
    </location>
</feature>
<feature type="region of interest" description="Disordered" evidence="3">
    <location>
        <begin position="661"/>
        <end position="691"/>
    </location>
</feature>
<feature type="compositionally biased region" description="Basic and acidic residues" evidence="3">
    <location>
        <begin position="582"/>
        <end position="591"/>
    </location>
</feature>
<comment type="similarity">
    <text evidence="1">Belongs to the 'GDXG' lipolytic enzyme family.</text>
</comment>
<evidence type="ECO:0000256" key="3">
    <source>
        <dbReference type="SAM" id="MobiDB-lite"/>
    </source>
</evidence>
<feature type="region of interest" description="Disordered" evidence="3">
    <location>
        <begin position="921"/>
        <end position="944"/>
    </location>
</feature>
<dbReference type="PROSITE" id="PS01173">
    <property type="entry name" value="LIPASE_GDXG_HIS"/>
    <property type="match status" value="1"/>
</dbReference>
<dbReference type="InterPro" id="IPR029058">
    <property type="entry name" value="AB_hydrolase_fold"/>
</dbReference>
<name>A0A8H5BEH9_9AGAR</name>
<evidence type="ECO:0000256" key="2">
    <source>
        <dbReference type="ARBA" id="ARBA00022801"/>
    </source>
</evidence>
<dbReference type="SUPFAM" id="SSF53474">
    <property type="entry name" value="alpha/beta-Hydrolases"/>
    <property type="match status" value="1"/>
</dbReference>
<dbReference type="PANTHER" id="PTHR48081:SF5">
    <property type="entry name" value="ALPHA_BETA HYDROLASE FOLD-3 DOMAIN-CONTAINING PROTEIN"/>
    <property type="match status" value="1"/>
</dbReference>
<gene>
    <name evidence="5" type="ORF">D9619_000676</name>
</gene>
<feature type="compositionally biased region" description="Basic and acidic residues" evidence="3">
    <location>
        <begin position="410"/>
        <end position="431"/>
    </location>
</feature>
<feature type="compositionally biased region" description="Basic and acidic residues" evidence="3">
    <location>
        <begin position="603"/>
        <end position="628"/>
    </location>
</feature>
<feature type="compositionally biased region" description="Polar residues" evidence="3">
    <location>
        <begin position="672"/>
        <end position="691"/>
    </location>
</feature>
<feature type="domain" description="Alpha/beta hydrolase fold-3" evidence="4">
    <location>
        <begin position="443"/>
        <end position="520"/>
    </location>
</feature>
<keyword evidence="2" id="KW-0378">Hydrolase</keyword>
<protein>
    <recommendedName>
        <fullName evidence="4">Alpha/beta hydrolase fold-3 domain-containing protein</fullName>
    </recommendedName>
</protein>
<dbReference type="OrthoDB" id="1662883at2759"/>
<keyword evidence="6" id="KW-1185">Reference proteome</keyword>
<dbReference type="PANTHER" id="PTHR48081">
    <property type="entry name" value="AB HYDROLASE SUPERFAMILY PROTEIN C4A8.06C"/>
    <property type="match status" value="1"/>
</dbReference>